<protein>
    <submittedName>
        <fullName evidence="1">Uncharacterized protein</fullName>
    </submittedName>
</protein>
<dbReference type="KEGG" id="tav:G4V39_02305"/>
<gene>
    <name evidence="1" type="ORF">G4V39_02305</name>
</gene>
<dbReference type="AlphaFoldDB" id="A0A6G7PUB5"/>
<keyword evidence="2" id="KW-1185">Reference proteome</keyword>
<evidence type="ECO:0000313" key="2">
    <source>
        <dbReference type="Proteomes" id="UP000502179"/>
    </source>
</evidence>
<accession>A0A6G7PUB5</accession>
<dbReference type="EMBL" id="CP048877">
    <property type="protein sequence ID" value="QIJ71177.1"/>
    <property type="molecule type" value="Genomic_DNA"/>
</dbReference>
<sequence>MKEIVVSGQAVIPAKEEYQEDLRKPVIGVLSGGEVWLFPQATEKELNAHLGKLNRPPIRLGKGFYGELKRRGLLAWEVSTKVVKIGGRSQRVLGLKREALEGEEDVPF</sequence>
<proteinExistence type="predicted"/>
<evidence type="ECO:0000313" key="1">
    <source>
        <dbReference type="EMBL" id="QIJ71177.1"/>
    </source>
</evidence>
<dbReference type="RefSeq" id="WP_166031398.1">
    <property type="nucleotide sequence ID" value="NZ_CP048877.1"/>
</dbReference>
<dbReference type="Proteomes" id="UP000502179">
    <property type="component" value="Chromosome"/>
</dbReference>
<reference evidence="1 2" key="1">
    <citation type="submission" date="2020-02" db="EMBL/GenBank/DDBJ databases">
        <title>Genome analysis of Thermosulfuriphilus ammonigenes ST65T, an anaerobic thermophilic chemolithoautotrophic bacterium isolated from a deep-sea hydrothermal vent.</title>
        <authorList>
            <person name="Slobodkina G."/>
            <person name="Allioux M."/>
            <person name="Merkel A."/>
            <person name="Alain K."/>
            <person name="Jebbar M."/>
            <person name="Slobodkin A."/>
        </authorList>
    </citation>
    <scope>NUCLEOTIDE SEQUENCE [LARGE SCALE GENOMIC DNA]</scope>
    <source>
        <strain evidence="1 2">ST65</strain>
    </source>
</reference>
<name>A0A6G7PUB5_9BACT</name>
<organism evidence="1 2">
    <name type="scientific">Thermosulfuriphilus ammonigenes</name>
    <dbReference type="NCBI Taxonomy" id="1936021"/>
    <lineage>
        <taxon>Bacteria</taxon>
        <taxon>Pseudomonadati</taxon>
        <taxon>Thermodesulfobacteriota</taxon>
        <taxon>Thermodesulfobacteria</taxon>
        <taxon>Thermodesulfobacteriales</taxon>
        <taxon>Thermodesulfobacteriaceae</taxon>
        <taxon>Thermosulfuriphilus</taxon>
    </lineage>
</organism>